<evidence type="ECO:0000256" key="3">
    <source>
        <dbReference type="ARBA" id="ARBA00016337"/>
    </source>
</evidence>
<accession>A0ABS2GL67</accession>
<keyword evidence="8 11" id="KW-0460">Magnesium</keyword>
<keyword evidence="7 11" id="KW-0274">FAD</keyword>
<evidence type="ECO:0000256" key="5">
    <source>
        <dbReference type="ARBA" id="ARBA00022679"/>
    </source>
</evidence>
<keyword evidence="12" id="KW-0812">Transmembrane</keyword>
<keyword evidence="4 11" id="KW-0285">Flavoprotein</keyword>
<reference evidence="13 14" key="1">
    <citation type="journal article" date="2021" name="Sci. Rep.">
        <title>The distribution of antibiotic resistance genes in chicken gut microbiota commensals.</title>
        <authorList>
            <person name="Juricova H."/>
            <person name="Matiasovicova J."/>
            <person name="Kubasova T."/>
            <person name="Cejkova D."/>
            <person name="Rychlik I."/>
        </authorList>
    </citation>
    <scope>NUCLEOTIDE SEQUENCE [LARGE SCALE GENOMIC DNA]</scope>
    <source>
        <strain evidence="13 14">An564</strain>
    </source>
</reference>
<organism evidence="13 14">
    <name type="scientific">Hydrogenoanaerobacterium saccharovorans</name>
    <dbReference type="NCBI Taxonomy" id="474960"/>
    <lineage>
        <taxon>Bacteria</taxon>
        <taxon>Bacillati</taxon>
        <taxon>Bacillota</taxon>
        <taxon>Clostridia</taxon>
        <taxon>Eubacteriales</taxon>
        <taxon>Oscillospiraceae</taxon>
        <taxon>Hydrogenoanaerobacterium</taxon>
    </lineage>
</organism>
<evidence type="ECO:0000256" key="12">
    <source>
        <dbReference type="SAM" id="Phobius"/>
    </source>
</evidence>
<sequence>MSRKVVWIGCAVIALSIVLYLAGFAPESREEPEDYGGFRSGITYAMNTVIEQKWYGESADTVYTGMETKIREIESVLSMHLSQSETAAINENAGVQPVEVSQPTFDLLQRAKELSEQSDGAFDITIAPVVELWGITSDHPHVPTDEELAQAMALMGLEDLVLDEEACTAYLTRPGMAIDLGGIAKGWTADQLREYARELGAERGYVSLGGNLMIIGERPDGDPFKFGLRDPQGDASTYLGTVTLEDGCTMATTGGYERYFEEDGIRYHHVLDPRTGYPADSDLLSVAVISKDGTLADYLSTTLFVQGLEAAKAAAGSEDYALVMVDQENNVWISGSLRGNFEPHETDADYTYIYID</sequence>
<evidence type="ECO:0000256" key="11">
    <source>
        <dbReference type="PIRNR" id="PIRNR006268"/>
    </source>
</evidence>
<keyword evidence="12" id="KW-1133">Transmembrane helix</keyword>
<comment type="similarity">
    <text evidence="11">Belongs to the ApbE family.</text>
</comment>
<dbReference type="EMBL" id="JACSNR010000001">
    <property type="protein sequence ID" value="MBM6922273.1"/>
    <property type="molecule type" value="Genomic_DNA"/>
</dbReference>
<dbReference type="RefSeq" id="WP_204719266.1">
    <property type="nucleotide sequence ID" value="NZ_JACSNR010000001.1"/>
</dbReference>
<keyword evidence="14" id="KW-1185">Reference proteome</keyword>
<dbReference type="EC" id="2.7.1.180" evidence="2 11"/>
<dbReference type="Proteomes" id="UP000724149">
    <property type="component" value="Unassembled WGS sequence"/>
</dbReference>
<proteinExistence type="inferred from homology"/>
<dbReference type="PANTHER" id="PTHR30040:SF2">
    <property type="entry name" value="FAD:PROTEIN FMN TRANSFERASE"/>
    <property type="match status" value="1"/>
</dbReference>
<keyword evidence="6 11" id="KW-0479">Metal-binding</keyword>
<evidence type="ECO:0000256" key="10">
    <source>
        <dbReference type="ARBA" id="ARBA00048540"/>
    </source>
</evidence>
<evidence type="ECO:0000256" key="6">
    <source>
        <dbReference type="ARBA" id="ARBA00022723"/>
    </source>
</evidence>
<dbReference type="PIRSF" id="PIRSF006268">
    <property type="entry name" value="ApbE"/>
    <property type="match status" value="1"/>
</dbReference>
<protein>
    <recommendedName>
        <fullName evidence="3 11">FAD:protein FMN transferase</fullName>
        <ecNumber evidence="2 11">2.7.1.180</ecNumber>
    </recommendedName>
    <alternativeName>
        <fullName evidence="9 11">Flavin transferase</fullName>
    </alternativeName>
</protein>
<keyword evidence="5 11" id="KW-0808">Transferase</keyword>
<dbReference type="Pfam" id="PF02424">
    <property type="entry name" value="ApbE"/>
    <property type="match status" value="1"/>
</dbReference>
<name>A0ABS2GL67_9FIRM</name>
<comment type="caution">
    <text evidence="13">The sequence shown here is derived from an EMBL/GenBank/DDBJ whole genome shotgun (WGS) entry which is preliminary data.</text>
</comment>
<dbReference type="PANTHER" id="PTHR30040">
    <property type="entry name" value="THIAMINE BIOSYNTHESIS LIPOPROTEIN APBE"/>
    <property type="match status" value="1"/>
</dbReference>
<evidence type="ECO:0000256" key="1">
    <source>
        <dbReference type="ARBA" id="ARBA00001946"/>
    </source>
</evidence>
<evidence type="ECO:0000256" key="9">
    <source>
        <dbReference type="ARBA" id="ARBA00031306"/>
    </source>
</evidence>
<evidence type="ECO:0000313" key="14">
    <source>
        <dbReference type="Proteomes" id="UP000724149"/>
    </source>
</evidence>
<feature type="transmembrane region" description="Helical" evidence="12">
    <location>
        <begin position="6"/>
        <end position="25"/>
    </location>
</feature>
<comment type="catalytic activity">
    <reaction evidence="10 11">
        <text>L-threonyl-[protein] + FAD = FMN-L-threonyl-[protein] + AMP + H(+)</text>
        <dbReference type="Rhea" id="RHEA:36847"/>
        <dbReference type="Rhea" id="RHEA-COMP:11060"/>
        <dbReference type="Rhea" id="RHEA-COMP:11061"/>
        <dbReference type="ChEBI" id="CHEBI:15378"/>
        <dbReference type="ChEBI" id="CHEBI:30013"/>
        <dbReference type="ChEBI" id="CHEBI:57692"/>
        <dbReference type="ChEBI" id="CHEBI:74257"/>
        <dbReference type="ChEBI" id="CHEBI:456215"/>
        <dbReference type="EC" id="2.7.1.180"/>
    </reaction>
</comment>
<dbReference type="InterPro" id="IPR003374">
    <property type="entry name" value="ApbE-like_sf"/>
</dbReference>
<dbReference type="GO" id="GO:0016740">
    <property type="term" value="F:transferase activity"/>
    <property type="evidence" value="ECO:0007669"/>
    <property type="project" value="UniProtKB-KW"/>
</dbReference>
<evidence type="ECO:0000256" key="2">
    <source>
        <dbReference type="ARBA" id="ARBA00011955"/>
    </source>
</evidence>
<dbReference type="SUPFAM" id="SSF143631">
    <property type="entry name" value="ApbE-like"/>
    <property type="match status" value="1"/>
</dbReference>
<dbReference type="InterPro" id="IPR024932">
    <property type="entry name" value="ApbE"/>
</dbReference>
<gene>
    <name evidence="13" type="ORF">H9X81_01010</name>
</gene>
<comment type="cofactor">
    <cofactor evidence="1">
        <name>Mg(2+)</name>
        <dbReference type="ChEBI" id="CHEBI:18420"/>
    </cofactor>
</comment>
<evidence type="ECO:0000256" key="8">
    <source>
        <dbReference type="ARBA" id="ARBA00022842"/>
    </source>
</evidence>
<evidence type="ECO:0000256" key="4">
    <source>
        <dbReference type="ARBA" id="ARBA00022630"/>
    </source>
</evidence>
<evidence type="ECO:0000313" key="13">
    <source>
        <dbReference type="EMBL" id="MBM6922273.1"/>
    </source>
</evidence>
<evidence type="ECO:0000256" key="7">
    <source>
        <dbReference type="ARBA" id="ARBA00022827"/>
    </source>
</evidence>
<keyword evidence="12" id="KW-0472">Membrane</keyword>
<dbReference type="Gene3D" id="3.10.520.10">
    <property type="entry name" value="ApbE-like domains"/>
    <property type="match status" value="1"/>
</dbReference>